<evidence type="ECO:0000313" key="1">
    <source>
        <dbReference type="EMBL" id="SFZ79033.1"/>
    </source>
</evidence>
<dbReference type="Pfam" id="PF14539">
    <property type="entry name" value="DUF4442"/>
    <property type="match status" value="1"/>
</dbReference>
<protein>
    <submittedName>
        <fullName evidence="1">Acyl-coenzyme A thioesterase PaaI, contains HGG motif</fullName>
    </submittedName>
</protein>
<dbReference type="InterPro" id="IPR029069">
    <property type="entry name" value="HotDog_dom_sf"/>
</dbReference>
<dbReference type="EMBL" id="FPKR01000014">
    <property type="protein sequence ID" value="SFZ79033.1"/>
    <property type="molecule type" value="Genomic_DNA"/>
</dbReference>
<sequence length="162" mass="18667">MKSTTFKRLINLWPPFLLTGIHANQVSPDYRSAEVALTLRWYNRNYVGTHFGGSLFAMTDPWYMLMLMQILGKDYYVWDQSASIDFIAPGRGVVKARFVIEDAMLDEIRTRTANGEKFLPQFVVDIVDQREQLVARVSKTIYVRKKPAKRQDETATKSVAAR</sequence>
<evidence type="ECO:0000313" key="2">
    <source>
        <dbReference type="Proteomes" id="UP000186513"/>
    </source>
</evidence>
<dbReference type="STRING" id="1121279.SAMN02745887_03337"/>
<gene>
    <name evidence="1" type="ORF">SAMN02745887_03337</name>
</gene>
<proteinExistence type="predicted"/>
<dbReference type="AlphaFoldDB" id="A0A1K2HR48"/>
<dbReference type="OrthoDB" id="9814774at2"/>
<dbReference type="Gene3D" id="3.10.129.10">
    <property type="entry name" value="Hotdog Thioesterase"/>
    <property type="match status" value="1"/>
</dbReference>
<dbReference type="Proteomes" id="UP000186513">
    <property type="component" value="Unassembled WGS sequence"/>
</dbReference>
<keyword evidence="2" id="KW-1185">Reference proteome</keyword>
<dbReference type="InterPro" id="IPR027961">
    <property type="entry name" value="DUF4442"/>
</dbReference>
<dbReference type="SUPFAM" id="SSF54637">
    <property type="entry name" value="Thioesterase/thiol ester dehydrase-isomerase"/>
    <property type="match status" value="1"/>
</dbReference>
<organism evidence="1 2">
    <name type="scientific">Chitinimonas taiwanensis DSM 18899</name>
    <dbReference type="NCBI Taxonomy" id="1121279"/>
    <lineage>
        <taxon>Bacteria</taxon>
        <taxon>Pseudomonadati</taxon>
        <taxon>Pseudomonadota</taxon>
        <taxon>Betaproteobacteria</taxon>
        <taxon>Neisseriales</taxon>
        <taxon>Chitinibacteraceae</taxon>
        <taxon>Chitinimonas</taxon>
    </lineage>
</organism>
<name>A0A1K2HR48_9NEIS</name>
<accession>A0A1K2HR48</accession>
<reference evidence="1 2" key="1">
    <citation type="submission" date="2016-11" db="EMBL/GenBank/DDBJ databases">
        <authorList>
            <person name="Jaros S."/>
            <person name="Januszkiewicz K."/>
            <person name="Wedrychowicz H."/>
        </authorList>
    </citation>
    <scope>NUCLEOTIDE SEQUENCE [LARGE SCALE GENOMIC DNA]</scope>
    <source>
        <strain evidence="1 2">DSM 18899</strain>
    </source>
</reference>
<dbReference type="RefSeq" id="WP_072429819.1">
    <property type="nucleotide sequence ID" value="NZ_FPKR01000014.1"/>
</dbReference>